<sequence length="213" mass="25139">MGRNIKEVMKPIKTRLLLPEYGRNVQKMVRYLKTIEDRELRNAQARVVVAVMGNVYPYRRDSEEFRHMLWDHLFMIADFDIDVDAPYPQPTPEMFQPRPERVSYSQHPISQRHYGDNWRRMVQNIVKSNAGDEQKERVIANIASIIRQQSYNFNKEYPSNEVIVNDLQQACGEDFTIDPAMLSGTKVEVRPYKSPNNRNNNKLKNRAKKLKKQ</sequence>
<dbReference type="Pfam" id="PF14123">
    <property type="entry name" value="DUF4290"/>
    <property type="match status" value="1"/>
</dbReference>
<proteinExistence type="predicted"/>
<dbReference type="OrthoDB" id="1466969at2"/>
<dbReference type="InterPro" id="IPR025632">
    <property type="entry name" value="DUF4290"/>
</dbReference>
<dbReference type="Proteomes" id="UP000027616">
    <property type="component" value="Chromosome I"/>
</dbReference>
<dbReference type="HOGENOM" id="CLU_085065_1_0_10"/>
<feature type="compositionally biased region" description="Basic residues" evidence="1">
    <location>
        <begin position="201"/>
        <end position="213"/>
    </location>
</feature>
<reference evidence="2 3" key="1">
    <citation type="journal article" date="2015" name="Genome Announc.">
        <title>Complete Genome Sequence of the Novel Leech Symbiont Mucinivorans hirudinis M3T.</title>
        <authorList>
            <person name="Nelson M.C."/>
            <person name="Bomar L."/>
            <person name="Graf J."/>
        </authorList>
    </citation>
    <scope>NUCLEOTIDE SEQUENCE [LARGE SCALE GENOMIC DNA]</scope>
    <source>
        <strain evidence="3">M3</strain>
    </source>
</reference>
<evidence type="ECO:0008006" key="4">
    <source>
        <dbReference type="Google" id="ProtNLM"/>
    </source>
</evidence>
<gene>
    <name evidence="2" type="ORF">BN938_2203</name>
</gene>
<evidence type="ECO:0000256" key="1">
    <source>
        <dbReference type="SAM" id="MobiDB-lite"/>
    </source>
</evidence>
<dbReference type="EMBL" id="HG934468">
    <property type="protein sequence ID" value="CDN32275.1"/>
    <property type="molecule type" value="Genomic_DNA"/>
</dbReference>
<organism evidence="2 3">
    <name type="scientific">Mucinivorans hirudinis</name>
    <dbReference type="NCBI Taxonomy" id="1433126"/>
    <lineage>
        <taxon>Bacteria</taxon>
        <taxon>Pseudomonadati</taxon>
        <taxon>Bacteroidota</taxon>
        <taxon>Bacteroidia</taxon>
        <taxon>Bacteroidales</taxon>
        <taxon>Rikenellaceae</taxon>
        <taxon>Mucinivorans</taxon>
    </lineage>
</organism>
<evidence type="ECO:0000313" key="3">
    <source>
        <dbReference type="Proteomes" id="UP000027616"/>
    </source>
</evidence>
<accession>A0A060R9I2</accession>
<dbReference type="STRING" id="1433126.BN938_2203"/>
<dbReference type="KEGG" id="rbc:BN938_2203"/>
<dbReference type="eggNOG" id="ENOG502Z7I5">
    <property type="taxonomic scope" value="Bacteria"/>
</dbReference>
<protein>
    <recommendedName>
        <fullName evidence="4">DUF4290 domain-containing protein</fullName>
    </recommendedName>
</protein>
<feature type="region of interest" description="Disordered" evidence="1">
    <location>
        <begin position="190"/>
        <end position="213"/>
    </location>
</feature>
<keyword evidence="3" id="KW-1185">Reference proteome</keyword>
<name>A0A060R9I2_9BACT</name>
<evidence type="ECO:0000313" key="2">
    <source>
        <dbReference type="EMBL" id="CDN32275.1"/>
    </source>
</evidence>
<dbReference type="AlphaFoldDB" id="A0A060R9I2"/>